<dbReference type="InterPro" id="IPR003594">
    <property type="entry name" value="HATPase_dom"/>
</dbReference>
<dbReference type="Gene3D" id="3.30.565.10">
    <property type="entry name" value="Histidine kinase-like ATPase, C-terminal domain"/>
    <property type="match status" value="1"/>
</dbReference>
<evidence type="ECO:0000259" key="11">
    <source>
        <dbReference type="PROSITE" id="PS50113"/>
    </source>
</evidence>
<dbReference type="SUPFAM" id="SSF47384">
    <property type="entry name" value="Homodimeric domain of signal transducing histidine kinase"/>
    <property type="match status" value="1"/>
</dbReference>
<dbReference type="CDD" id="cd00130">
    <property type="entry name" value="PAS"/>
    <property type="match status" value="2"/>
</dbReference>
<feature type="transmembrane region" description="Helical" evidence="7">
    <location>
        <begin position="48"/>
        <end position="66"/>
    </location>
</feature>
<dbReference type="InterPro" id="IPR000700">
    <property type="entry name" value="PAS-assoc_C"/>
</dbReference>
<dbReference type="EC" id="2.7.13.3" evidence="2"/>
<keyword evidence="3 6" id="KW-0597">Phosphoprotein</keyword>
<dbReference type="InterPro" id="IPR036097">
    <property type="entry name" value="HisK_dim/P_sf"/>
</dbReference>
<dbReference type="SUPFAM" id="SSF55874">
    <property type="entry name" value="ATPase domain of HSP90 chaperone/DNA topoisomerase II/histidine kinase"/>
    <property type="match status" value="1"/>
</dbReference>
<dbReference type="AlphaFoldDB" id="A0A1M7YM34"/>
<dbReference type="SMART" id="SM00448">
    <property type="entry name" value="REC"/>
    <property type="match status" value="1"/>
</dbReference>
<evidence type="ECO:0000259" key="9">
    <source>
        <dbReference type="PROSITE" id="PS50110"/>
    </source>
</evidence>
<evidence type="ECO:0000256" key="7">
    <source>
        <dbReference type="SAM" id="Phobius"/>
    </source>
</evidence>
<keyword evidence="5" id="KW-0418">Kinase</keyword>
<evidence type="ECO:0000256" key="6">
    <source>
        <dbReference type="PROSITE-ProRule" id="PRU00169"/>
    </source>
</evidence>
<evidence type="ECO:0000259" key="10">
    <source>
        <dbReference type="PROSITE" id="PS50112"/>
    </source>
</evidence>
<feature type="modified residue" description="4-aspartylphosphate" evidence="6">
    <location>
        <position position="895"/>
    </location>
</feature>
<dbReference type="InterPro" id="IPR005467">
    <property type="entry name" value="His_kinase_dom"/>
</dbReference>
<feature type="domain" description="PAC" evidence="11">
    <location>
        <begin position="157"/>
        <end position="208"/>
    </location>
</feature>
<evidence type="ECO:0000259" key="8">
    <source>
        <dbReference type="PROSITE" id="PS50109"/>
    </source>
</evidence>
<dbReference type="InterPro" id="IPR001610">
    <property type="entry name" value="PAC"/>
</dbReference>
<evidence type="ECO:0000256" key="4">
    <source>
        <dbReference type="ARBA" id="ARBA00022679"/>
    </source>
</evidence>
<feature type="domain" description="PAS" evidence="10">
    <location>
        <begin position="330"/>
        <end position="400"/>
    </location>
</feature>
<dbReference type="PRINTS" id="PR00344">
    <property type="entry name" value="BCTRLSENSOR"/>
</dbReference>
<dbReference type="Pfam" id="PF00072">
    <property type="entry name" value="Response_reg"/>
    <property type="match status" value="1"/>
</dbReference>
<evidence type="ECO:0000256" key="2">
    <source>
        <dbReference type="ARBA" id="ARBA00012438"/>
    </source>
</evidence>
<feature type="domain" description="Histidine kinase" evidence="8">
    <location>
        <begin position="600"/>
        <end position="823"/>
    </location>
</feature>
<dbReference type="Proteomes" id="UP000184603">
    <property type="component" value="Unassembled WGS sequence"/>
</dbReference>
<dbReference type="PANTHER" id="PTHR43304">
    <property type="entry name" value="PHYTOCHROME-LIKE PROTEIN CPH1"/>
    <property type="match status" value="1"/>
</dbReference>
<accession>A0A1M7YM34</accession>
<keyword evidence="7" id="KW-1133">Transmembrane helix</keyword>
<dbReference type="InterPro" id="IPR000014">
    <property type="entry name" value="PAS"/>
</dbReference>
<dbReference type="SUPFAM" id="SSF52172">
    <property type="entry name" value="CheY-like"/>
    <property type="match status" value="1"/>
</dbReference>
<reference evidence="12 13" key="1">
    <citation type="submission" date="2016-12" db="EMBL/GenBank/DDBJ databases">
        <authorList>
            <person name="Song W.-J."/>
            <person name="Kurnit D.M."/>
        </authorList>
    </citation>
    <scope>NUCLEOTIDE SEQUENCE [LARGE SCALE GENOMIC DNA]</scope>
    <source>
        <strain evidence="12 13">DSM 18488</strain>
    </source>
</reference>
<dbReference type="PROSITE" id="PS50112">
    <property type="entry name" value="PAS"/>
    <property type="match status" value="2"/>
</dbReference>
<dbReference type="RefSeq" id="WP_073617212.1">
    <property type="nucleotide sequence ID" value="NZ_FRFE01000068.1"/>
</dbReference>
<dbReference type="GO" id="GO:0000155">
    <property type="term" value="F:phosphorelay sensor kinase activity"/>
    <property type="evidence" value="ECO:0007669"/>
    <property type="project" value="InterPro"/>
</dbReference>
<dbReference type="Gene3D" id="3.30.450.20">
    <property type="entry name" value="PAS domain"/>
    <property type="match status" value="4"/>
</dbReference>
<dbReference type="SMART" id="SM00388">
    <property type="entry name" value="HisKA"/>
    <property type="match status" value="1"/>
</dbReference>
<keyword evidence="7" id="KW-0472">Membrane</keyword>
<dbReference type="InterPro" id="IPR001789">
    <property type="entry name" value="Sig_transdc_resp-reg_receiver"/>
</dbReference>
<dbReference type="InterPro" id="IPR035965">
    <property type="entry name" value="PAS-like_dom_sf"/>
</dbReference>
<evidence type="ECO:0000256" key="1">
    <source>
        <dbReference type="ARBA" id="ARBA00000085"/>
    </source>
</evidence>
<dbReference type="InterPro" id="IPR004358">
    <property type="entry name" value="Sig_transdc_His_kin-like_C"/>
</dbReference>
<keyword evidence="7" id="KW-0812">Transmembrane</keyword>
<feature type="domain" description="PAC" evidence="11">
    <location>
        <begin position="278"/>
        <end position="329"/>
    </location>
</feature>
<dbReference type="Pfam" id="PF13426">
    <property type="entry name" value="PAS_9"/>
    <property type="match status" value="1"/>
</dbReference>
<keyword evidence="13" id="KW-1185">Reference proteome</keyword>
<dbReference type="PROSITE" id="PS50109">
    <property type="entry name" value="HIS_KIN"/>
    <property type="match status" value="1"/>
</dbReference>
<evidence type="ECO:0000256" key="3">
    <source>
        <dbReference type="ARBA" id="ARBA00022553"/>
    </source>
</evidence>
<feature type="domain" description="PAC" evidence="11">
    <location>
        <begin position="404"/>
        <end position="456"/>
    </location>
</feature>
<dbReference type="InterPro" id="IPR011006">
    <property type="entry name" value="CheY-like_superfamily"/>
</dbReference>
<feature type="transmembrane region" description="Helical" evidence="7">
    <location>
        <begin position="12"/>
        <end position="28"/>
    </location>
</feature>
<dbReference type="InterPro" id="IPR003661">
    <property type="entry name" value="HisK_dim/P_dom"/>
</dbReference>
<dbReference type="InterPro" id="IPR052162">
    <property type="entry name" value="Sensor_kinase/Photoreceptor"/>
</dbReference>
<dbReference type="InterPro" id="IPR013655">
    <property type="entry name" value="PAS_fold_3"/>
</dbReference>
<organism evidence="12 13">
    <name type="scientific">Desulfopila aestuarii DSM 18488</name>
    <dbReference type="NCBI Taxonomy" id="1121416"/>
    <lineage>
        <taxon>Bacteria</taxon>
        <taxon>Pseudomonadati</taxon>
        <taxon>Thermodesulfobacteriota</taxon>
        <taxon>Desulfobulbia</taxon>
        <taxon>Desulfobulbales</taxon>
        <taxon>Desulfocapsaceae</taxon>
        <taxon>Desulfopila</taxon>
    </lineage>
</organism>
<dbReference type="Pfam" id="PF08447">
    <property type="entry name" value="PAS_3"/>
    <property type="match status" value="1"/>
</dbReference>
<evidence type="ECO:0000313" key="13">
    <source>
        <dbReference type="Proteomes" id="UP000184603"/>
    </source>
</evidence>
<protein>
    <recommendedName>
        <fullName evidence="2">histidine kinase</fullName>
        <ecNumber evidence="2">2.7.13.3</ecNumber>
    </recommendedName>
</protein>
<feature type="domain" description="Response regulatory" evidence="9">
    <location>
        <begin position="844"/>
        <end position="960"/>
    </location>
</feature>
<dbReference type="Gene3D" id="1.10.287.130">
    <property type="match status" value="1"/>
</dbReference>
<comment type="catalytic activity">
    <reaction evidence="1">
        <text>ATP + protein L-histidine = ADP + protein N-phospho-L-histidine.</text>
        <dbReference type="EC" id="2.7.13.3"/>
    </reaction>
</comment>
<name>A0A1M7YM34_9BACT</name>
<dbReference type="Pfam" id="PF08448">
    <property type="entry name" value="PAS_4"/>
    <property type="match status" value="1"/>
</dbReference>
<dbReference type="SMART" id="SM00091">
    <property type="entry name" value="PAS"/>
    <property type="match status" value="3"/>
</dbReference>
<dbReference type="OrthoDB" id="9806821at2"/>
<dbReference type="PANTHER" id="PTHR43304:SF1">
    <property type="entry name" value="PAC DOMAIN-CONTAINING PROTEIN"/>
    <property type="match status" value="1"/>
</dbReference>
<proteinExistence type="predicted"/>
<dbReference type="STRING" id="1121416.SAMN02745220_05254"/>
<feature type="domain" description="PAS" evidence="10">
    <location>
        <begin position="83"/>
        <end position="153"/>
    </location>
</feature>
<feature type="domain" description="PAC" evidence="11">
    <location>
        <begin position="535"/>
        <end position="587"/>
    </location>
</feature>
<dbReference type="NCBIfam" id="TIGR00229">
    <property type="entry name" value="sensory_box"/>
    <property type="match status" value="3"/>
</dbReference>
<dbReference type="SMART" id="SM00086">
    <property type="entry name" value="PAC"/>
    <property type="match status" value="4"/>
</dbReference>
<dbReference type="Pfam" id="PF00512">
    <property type="entry name" value="HisKA"/>
    <property type="match status" value="1"/>
</dbReference>
<evidence type="ECO:0000313" key="12">
    <source>
        <dbReference type="EMBL" id="SHO53679.1"/>
    </source>
</evidence>
<keyword evidence="4" id="KW-0808">Transferase</keyword>
<gene>
    <name evidence="12" type="ORF">SAMN02745220_05254</name>
</gene>
<dbReference type="InterPro" id="IPR036890">
    <property type="entry name" value="HATPase_C_sf"/>
</dbReference>
<dbReference type="PROSITE" id="PS50113">
    <property type="entry name" value="PAC"/>
    <property type="match status" value="4"/>
</dbReference>
<evidence type="ECO:0000256" key="5">
    <source>
        <dbReference type="ARBA" id="ARBA00022777"/>
    </source>
</evidence>
<sequence>MPSLINKKTEIFKIVAIYFLFGCAWIYLSDSILGWMVRDTGTLTTVSTYKGIFFIIFTSALLYLLLVRFNRKIDTTAEEHRKSDERFNFLVKNTSDILLIIDRDGRQWYVSPAAERLTGFTIKELEGKRIFEIIHPEDAQTVEDAWQEALKHPQKPITVRYRHIHRNGRWIYCEAIAQNFLDEPAVNGVIASIRDITENTLAVQALAEKDALLSAIVRNLPFDFWVRDVDQKIILQNDKSIELWGDLLSNPNNDWAFDPSTIETWKSNNKRALNGENISEECELVNINGEKRFYHNIIVPIWDRDRKLGILGINIDITDRKHAEQSLHDSEQRFFHAFQYAPIGMALASPDGKYIKVNRAFCHLTGYSKQELLAKRFQDITHPEDLKTDLAEVQKMLSGEISTFQLEKRYIHKDGHPIWILLSVSSILNEDGTVKHFVAQVLDISSRKQTEDELRKGELLMKKIFDMLPIGLWFLDKEGNVRHQNAMGWEIWASEPGVPFLGPRKIQAWRLPSLERIDEEDRASVKAFRKGITTVDELIEIESLDGKRKTVLNYATPIFDDEGKVDGAIVVNLDISDRRKLEEQLLQAQKMESVGRLAGGVAHDFNNMLSVILGNIELAMSTLSADAPVQARLNIVKDAAKRSANLTQQLLAFARQQPVSPRLLDLNATVEEMLKMLRRLIGEDIELTWIPGKNLGSVNVDPSQLDQILVNLCVNARDAIGDTGKMSITTQNVTIDQALSSVYSEIPPGQYVMLAVSDNGCGMDKGTLLHLFEPFFTTKSQGKGTGLGLATVYGIVTQNNGFIDVSSVPGKETVFKIYLPLHVPPSDASIDTVETDEPIRGNETILLVEDEPMLLDLTKMMLDKLGYNVITAMSPTEAIRLIHEIQCKIDLLITDVIMPEMNGRDLAKNISTHCPGLKVLFISGYTADVIAHHGVLDKDVHFLQKPITGKDLAAKTREALEATATLEL</sequence>
<dbReference type="Pfam" id="PF02518">
    <property type="entry name" value="HATPase_c"/>
    <property type="match status" value="1"/>
</dbReference>
<dbReference type="SMART" id="SM00387">
    <property type="entry name" value="HATPase_c"/>
    <property type="match status" value="1"/>
</dbReference>
<dbReference type="SUPFAM" id="SSF55785">
    <property type="entry name" value="PYP-like sensor domain (PAS domain)"/>
    <property type="match status" value="4"/>
</dbReference>
<dbReference type="EMBL" id="FRFE01000068">
    <property type="protein sequence ID" value="SHO53679.1"/>
    <property type="molecule type" value="Genomic_DNA"/>
</dbReference>
<dbReference type="InterPro" id="IPR013656">
    <property type="entry name" value="PAS_4"/>
</dbReference>
<dbReference type="Gene3D" id="3.40.50.2300">
    <property type="match status" value="1"/>
</dbReference>
<dbReference type="CDD" id="cd00082">
    <property type="entry name" value="HisKA"/>
    <property type="match status" value="1"/>
</dbReference>
<dbReference type="PROSITE" id="PS50110">
    <property type="entry name" value="RESPONSE_REGULATORY"/>
    <property type="match status" value="1"/>
</dbReference>